<dbReference type="RefSeq" id="WP_087104452.1">
    <property type="nucleotide sequence ID" value="NZ_FWFG01000081.1"/>
</dbReference>
<proteinExistence type="predicted"/>
<accession>A0A1X6X2E2</accession>
<sequence length="481" mass="52399">MSHPTLFFYPRPRVDVAEVPALAHAGAVLLTDTIDATGLAASLREALDSWTKPLAEHHGSKVLLDLALTLAIGGEHASDADLLRCEPGLFGDVASAPTISRMLTTLAEDAPAVIEAISNARRAARERAWALAGDHSPTVGASVKSPLVIDLDATLITAHSEKEQAAPTFKRGFGYHPLCAFLDHGSDGTGEPLAIQLRPGNAGSNTAADHITVTKAALAQLPPALLARSRRGSKKILIRTDGAGGTKEFLQWMTRRRLAYSVGFTLPAHTPDLLEHIDEAQAWTPAYDTDTDGIREGAWVAELTGLLDLSGWPAGMRVIVRKERPTPERNYGSPITKECASPRSPPLPLLAALGGGTPTPRGQLPVLELRHRRRARCEDRIRNAKDLGLMKFPLQSFAQNQIWCQIIQLASELVAWMQTIAFTRHDARKWEPKRLRARLFEIPATLVRRARHKVLHLAEHAPEAVRVLTGVNRLRTTVAQT</sequence>
<protein>
    <submittedName>
        <fullName evidence="2">Mobile element protein</fullName>
    </submittedName>
</protein>
<dbReference type="InterPro" id="IPR025668">
    <property type="entry name" value="Tnp_DDE_dom"/>
</dbReference>
<evidence type="ECO:0000313" key="3">
    <source>
        <dbReference type="Proteomes" id="UP000195981"/>
    </source>
</evidence>
<dbReference type="OrthoDB" id="3254802at2"/>
<gene>
    <name evidence="2" type="ORF">FM110_09050</name>
</gene>
<evidence type="ECO:0000313" key="2">
    <source>
        <dbReference type="EMBL" id="SLM92972.1"/>
    </source>
</evidence>
<feature type="domain" description="Transposase DDE" evidence="1">
    <location>
        <begin position="24"/>
        <end position="476"/>
    </location>
</feature>
<dbReference type="AlphaFoldDB" id="A0A1X6X2E2"/>
<evidence type="ECO:0000259" key="1">
    <source>
        <dbReference type="Pfam" id="PF13701"/>
    </source>
</evidence>
<reference evidence="2 3" key="1">
    <citation type="submission" date="2017-02" db="EMBL/GenBank/DDBJ databases">
        <authorList>
            <person name="Peterson S.W."/>
        </authorList>
    </citation>
    <scope>NUCLEOTIDE SEQUENCE [LARGE SCALE GENOMIC DNA]</scope>
    <source>
        <strain evidence="2 3">CIP104813</strain>
    </source>
</reference>
<dbReference type="InterPro" id="IPR047960">
    <property type="entry name" value="Transpos_IS1380"/>
</dbReference>
<dbReference type="Proteomes" id="UP000195981">
    <property type="component" value="Unassembled WGS sequence"/>
</dbReference>
<name>A0A1X6X2E2_9MICO</name>
<dbReference type="NCBIfam" id="NF033539">
    <property type="entry name" value="transpos_IS1380"/>
    <property type="match status" value="1"/>
</dbReference>
<organism evidence="2 3">
    <name type="scientific">Brachybacterium nesterenkovii</name>
    <dbReference type="NCBI Taxonomy" id="47847"/>
    <lineage>
        <taxon>Bacteria</taxon>
        <taxon>Bacillati</taxon>
        <taxon>Actinomycetota</taxon>
        <taxon>Actinomycetes</taxon>
        <taxon>Micrococcales</taxon>
        <taxon>Dermabacteraceae</taxon>
        <taxon>Brachybacterium</taxon>
    </lineage>
</organism>
<dbReference type="Pfam" id="PF13701">
    <property type="entry name" value="DDE_Tnp_1_4"/>
    <property type="match status" value="1"/>
</dbReference>
<dbReference type="EMBL" id="FWFG01000081">
    <property type="protein sequence ID" value="SLM92972.1"/>
    <property type="molecule type" value="Genomic_DNA"/>
</dbReference>
<keyword evidence="3" id="KW-1185">Reference proteome</keyword>